<comment type="similarity">
    <text evidence="2">Belongs to the hyi family.</text>
</comment>
<dbReference type="AlphaFoldDB" id="A0A0P0A752"/>
<dbReference type="Proteomes" id="UP000064920">
    <property type="component" value="Chromosome"/>
</dbReference>
<evidence type="ECO:0000313" key="4">
    <source>
        <dbReference type="EMBL" id="ALI54152.1"/>
    </source>
</evidence>
<keyword evidence="4" id="KW-0670">Pyruvate</keyword>
<dbReference type="STRING" id="1397108.IMCC12053_202"/>
<evidence type="ECO:0000259" key="3">
    <source>
        <dbReference type="Pfam" id="PF01261"/>
    </source>
</evidence>
<dbReference type="Gene3D" id="3.20.20.150">
    <property type="entry name" value="Divalent-metal-dependent TIM barrel enzymes"/>
    <property type="match status" value="1"/>
</dbReference>
<dbReference type="KEGG" id="cmar:IMCC12053_202"/>
<evidence type="ECO:0000313" key="5">
    <source>
        <dbReference type="Proteomes" id="UP000064920"/>
    </source>
</evidence>
<dbReference type="InterPro" id="IPR026040">
    <property type="entry name" value="HyI-like"/>
</dbReference>
<keyword evidence="1 2" id="KW-0413">Isomerase</keyword>
<dbReference type="Pfam" id="PF01261">
    <property type="entry name" value="AP_endonuc_2"/>
    <property type="match status" value="1"/>
</dbReference>
<dbReference type="PANTHER" id="PTHR43489">
    <property type="entry name" value="ISOMERASE"/>
    <property type="match status" value="1"/>
</dbReference>
<organism evidence="4 5">
    <name type="scientific">Celeribacter marinus</name>
    <dbReference type="NCBI Taxonomy" id="1397108"/>
    <lineage>
        <taxon>Bacteria</taxon>
        <taxon>Pseudomonadati</taxon>
        <taxon>Pseudomonadota</taxon>
        <taxon>Alphaproteobacteria</taxon>
        <taxon>Rhodobacterales</taxon>
        <taxon>Roseobacteraceae</taxon>
        <taxon>Celeribacter</taxon>
    </lineage>
</organism>
<dbReference type="PATRIC" id="fig|1397108.4.peg.215"/>
<evidence type="ECO:0000256" key="2">
    <source>
        <dbReference type="PIRNR" id="PIRNR006241"/>
    </source>
</evidence>
<dbReference type="InterPro" id="IPR013022">
    <property type="entry name" value="Xyl_isomerase-like_TIM-brl"/>
</dbReference>
<gene>
    <name evidence="4" type="ORF">IMCC12053_202</name>
</gene>
<sequence length="272" mass="29302">MIGAPRPVLKDMTMTQPFQLAVCAEMLWNDKPMEWRAARLTERGLGVGLWNYPDHDLDKVEAVGANYTIMNGYLEGRLADDAGADMLLASARKTAQVGKRLGVDRLNLHGTGLGDGGIPIPHHGVFSPAMTLRARDTLNRICDMAEEEGVVFTLENLNPLDHPGCPFGSTADVLALVSAIDRPQLRINLDLYHTQIGEGDLVRWCAACLPWIGELQVADNPGRCEPGTGEINYAGIAAALDKMGYRGPIGMEAFAQGDSDAAVDAFVAAFTL</sequence>
<proteinExistence type="inferred from homology"/>
<evidence type="ECO:0000256" key="1">
    <source>
        <dbReference type="ARBA" id="ARBA00023235"/>
    </source>
</evidence>
<dbReference type="EC" id="5.3.1.22" evidence="4"/>
<accession>A0A0P0A752</accession>
<dbReference type="GO" id="GO:0008903">
    <property type="term" value="F:hydroxypyruvate isomerase activity"/>
    <property type="evidence" value="ECO:0007669"/>
    <property type="project" value="UniProtKB-EC"/>
</dbReference>
<protein>
    <submittedName>
        <fullName evidence="4">Hydroxypyruvate isomerase</fullName>
        <ecNumber evidence="4">5.3.1.22</ecNumber>
    </submittedName>
</protein>
<feature type="domain" description="Xylose isomerase-like TIM barrel" evidence="3">
    <location>
        <begin position="67"/>
        <end position="258"/>
    </location>
</feature>
<name>A0A0P0A752_9RHOB</name>
<dbReference type="InterPro" id="IPR036237">
    <property type="entry name" value="Xyl_isomerase-like_sf"/>
</dbReference>
<reference evidence="5" key="1">
    <citation type="submission" date="2015-05" db="EMBL/GenBank/DDBJ databases">
        <authorList>
            <person name="Oh H.-M."/>
            <person name="Yang J.-A."/>
            <person name="Cho J.-C."/>
            <person name="Kang I."/>
        </authorList>
    </citation>
    <scope>NUCLEOTIDE SEQUENCE [LARGE SCALE GENOMIC DNA]</scope>
    <source>
        <strain evidence="5">IMCC 12053</strain>
    </source>
</reference>
<dbReference type="PIRSF" id="PIRSF006241">
    <property type="entry name" value="HyI"/>
    <property type="match status" value="1"/>
</dbReference>
<keyword evidence="5" id="KW-1185">Reference proteome</keyword>
<dbReference type="InterPro" id="IPR050417">
    <property type="entry name" value="Sugar_Epim/Isomerase"/>
</dbReference>
<dbReference type="EMBL" id="CP012023">
    <property type="protein sequence ID" value="ALI54152.1"/>
    <property type="molecule type" value="Genomic_DNA"/>
</dbReference>
<dbReference type="SUPFAM" id="SSF51658">
    <property type="entry name" value="Xylose isomerase-like"/>
    <property type="match status" value="1"/>
</dbReference>